<dbReference type="EMBL" id="GBXM01083785">
    <property type="protein sequence ID" value="JAH24792.1"/>
    <property type="molecule type" value="Transcribed_RNA"/>
</dbReference>
<evidence type="ECO:0000313" key="2">
    <source>
        <dbReference type="EMBL" id="JAH24792.1"/>
    </source>
</evidence>
<feature type="compositionally biased region" description="Polar residues" evidence="1">
    <location>
        <begin position="31"/>
        <end position="43"/>
    </location>
</feature>
<organism evidence="2">
    <name type="scientific">Anguilla anguilla</name>
    <name type="common">European freshwater eel</name>
    <name type="synonym">Muraena anguilla</name>
    <dbReference type="NCBI Taxonomy" id="7936"/>
    <lineage>
        <taxon>Eukaryota</taxon>
        <taxon>Metazoa</taxon>
        <taxon>Chordata</taxon>
        <taxon>Craniata</taxon>
        <taxon>Vertebrata</taxon>
        <taxon>Euteleostomi</taxon>
        <taxon>Actinopterygii</taxon>
        <taxon>Neopterygii</taxon>
        <taxon>Teleostei</taxon>
        <taxon>Anguilliformes</taxon>
        <taxon>Anguillidae</taxon>
        <taxon>Anguilla</taxon>
    </lineage>
</organism>
<reference evidence="2" key="2">
    <citation type="journal article" date="2015" name="Fish Shellfish Immunol.">
        <title>Early steps in the European eel (Anguilla anguilla)-Vibrio vulnificus interaction in the gills: Role of the RtxA13 toxin.</title>
        <authorList>
            <person name="Callol A."/>
            <person name="Pajuelo D."/>
            <person name="Ebbesson L."/>
            <person name="Teles M."/>
            <person name="MacKenzie S."/>
            <person name="Amaro C."/>
        </authorList>
    </citation>
    <scope>NUCLEOTIDE SEQUENCE</scope>
</reference>
<evidence type="ECO:0000256" key="1">
    <source>
        <dbReference type="SAM" id="MobiDB-lite"/>
    </source>
</evidence>
<proteinExistence type="predicted"/>
<reference evidence="2" key="1">
    <citation type="submission" date="2014-11" db="EMBL/GenBank/DDBJ databases">
        <authorList>
            <person name="Amaro Gonzalez C."/>
        </authorList>
    </citation>
    <scope>NUCLEOTIDE SEQUENCE</scope>
</reference>
<accession>A0A0E9R7R6</accession>
<sequence length="50" mass="5533">MGRGVCLRQVPTLTQYQPNTDPHTDPIPTQHLPNTNPKQTQCTGPVPIQL</sequence>
<feature type="region of interest" description="Disordered" evidence="1">
    <location>
        <begin position="15"/>
        <end position="50"/>
    </location>
</feature>
<name>A0A0E9R7R6_ANGAN</name>
<dbReference type="AlphaFoldDB" id="A0A0E9R7R6"/>
<protein>
    <submittedName>
        <fullName evidence="2">Uncharacterized protein</fullName>
    </submittedName>
</protein>